<gene>
    <name evidence="1" type="ORF">MENTE1834_LOCUS18750</name>
</gene>
<evidence type="ECO:0000313" key="1">
    <source>
        <dbReference type="EMBL" id="CAK5070822.1"/>
    </source>
</evidence>
<name>A0ACB0Z1B5_MELEN</name>
<protein>
    <submittedName>
        <fullName evidence="1">Uncharacterized protein</fullName>
    </submittedName>
</protein>
<dbReference type="EMBL" id="CAVMJV010000021">
    <property type="protein sequence ID" value="CAK5070822.1"/>
    <property type="molecule type" value="Genomic_DNA"/>
</dbReference>
<accession>A0ACB0Z1B5</accession>
<sequence>MSRILRQELGAAVSSLVERLKNADSYIDRIKSKPTAEEEQELKISVEMELVHLAQRTEQLQTVIRHYNQYMESLSEAKQDEEEKFLVNYLTFDEKSDKSEFPDRWPITSLVNRAQEAINRLKAYRIMRQMTSENDSNNSPRAQSAQGSVNINESQRTHIIQPGQERRQFYSDEEEEREWSQQRRTLRQNSDRDVYEPQALPVGTPWNALKVDSVRLPRFGGDIREWRTFWASFEHAVDRQPYPLFQKHLLLLQNLREGSAAREAISGYPPSDTNYNIVKEILKDKYGNDDQLSDQLEAQLLKMQPIRNNLRELSQFQKEVERICLQLETRHRRTSF</sequence>
<comment type="caution">
    <text evidence="1">The sequence shown here is derived from an EMBL/GenBank/DDBJ whole genome shotgun (WGS) entry which is preliminary data.</text>
</comment>
<evidence type="ECO:0000313" key="2">
    <source>
        <dbReference type="Proteomes" id="UP001497535"/>
    </source>
</evidence>
<organism evidence="1 2">
    <name type="scientific">Meloidogyne enterolobii</name>
    <name type="common">Root-knot nematode worm</name>
    <name type="synonym">Meloidogyne mayaguensis</name>
    <dbReference type="NCBI Taxonomy" id="390850"/>
    <lineage>
        <taxon>Eukaryota</taxon>
        <taxon>Metazoa</taxon>
        <taxon>Ecdysozoa</taxon>
        <taxon>Nematoda</taxon>
        <taxon>Chromadorea</taxon>
        <taxon>Rhabditida</taxon>
        <taxon>Tylenchina</taxon>
        <taxon>Tylenchomorpha</taxon>
        <taxon>Tylenchoidea</taxon>
        <taxon>Meloidogynidae</taxon>
        <taxon>Meloidogyninae</taxon>
        <taxon>Meloidogyne</taxon>
    </lineage>
</organism>
<dbReference type="Proteomes" id="UP001497535">
    <property type="component" value="Unassembled WGS sequence"/>
</dbReference>
<reference evidence="1" key="1">
    <citation type="submission" date="2023-11" db="EMBL/GenBank/DDBJ databases">
        <authorList>
            <person name="Poullet M."/>
        </authorList>
    </citation>
    <scope>NUCLEOTIDE SEQUENCE</scope>
    <source>
        <strain evidence="1">E1834</strain>
    </source>
</reference>
<proteinExistence type="predicted"/>
<keyword evidence="2" id="KW-1185">Reference proteome</keyword>